<dbReference type="AlphaFoldDB" id="A0A4Y2WMY3"/>
<comment type="caution">
    <text evidence="3">The sequence shown here is derived from an EMBL/GenBank/DDBJ whole genome shotgun (WGS) entry which is preliminary data.</text>
</comment>
<protein>
    <submittedName>
        <fullName evidence="3">Uncharacterized protein</fullName>
    </submittedName>
</protein>
<proteinExistence type="predicted"/>
<accession>A0A4Y2WMY3</accession>
<dbReference type="Proteomes" id="UP000499080">
    <property type="component" value="Unassembled WGS sequence"/>
</dbReference>
<keyword evidence="2" id="KW-1133">Transmembrane helix</keyword>
<evidence type="ECO:0000313" key="4">
    <source>
        <dbReference type="Proteomes" id="UP000499080"/>
    </source>
</evidence>
<keyword evidence="2" id="KW-0472">Membrane</keyword>
<feature type="region of interest" description="Disordered" evidence="1">
    <location>
        <begin position="1"/>
        <end position="29"/>
    </location>
</feature>
<keyword evidence="4" id="KW-1185">Reference proteome</keyword>
<organism evidence="3 4">
    <name type="scientific">Araneus ventricosus</name>
    <name type="common">Orbweaver spider</name>
    <name type="synonym">Epeira ventricosa</name>
    <dbReference type="NCBI Taxonomy" id="182803"/>
    <lineage>
        <taxon>Eukaryota</taxon>
        <taxon>Metazoa</taxon>
        <taxon>Ecdysozoa</taxon>
        <taxon>Arthropoda</taxon>
        <taxon>Chelicerata</taxon>
        <taxon>Arachnida</taxon>
        <taxon>Araneae</taxon>
        <taxon>Araneomorphae</taxon>
        <taxon>Entelegynae</taxon>
        <taxon>Araneoidea</taxon>
        <taxon>Araneidae</taxon>
        <taxon>Araneus</taxon>
    </lineage>
</organism>
<dbReference type="EMBL" id="BGPR01062677">
    <property type="protein sequence ID" value="GBO38066.1"/>
    <property type="molecule type" value="Genomic_DNA"/>
</dbReference>
<feature type="transmembrane region" description="Helical" evidence="2">
    <location>
        <begin position="45"/>
        <end position="64"/>
    </location>
</feature>
<gene>
    <name evidence="3" type="ORF">AVEN_115454_1</name>
</gene>
<sequence length="146" mass="16597">MGSVEMRVLRKSHCPPNPPTCANRTNKARPSGIQRKRWKFHRNVWAIRVLVVIGLNGRLGLFSIERVNQQKSVPRRNIGQCGAVFVFYMFAAKIPHCVSRRKKAQLPRPSGSNLRAFALRTVYDTQEVNVPSSFHVPLALAFDEVF</sequence>
<keyword evidence="2" id="KW-0812">Transmembrane</keyword>
<evidence type="ECO:0000313" key="3">
    <source>
        <dbReference type="EMBL" id="GBO38066.1"/>
    </source>
</evidence>
<reference evidence="3 4" key="1">
    <citation type="journal article" date="2019" name="Sci. Rep.">
        <title>Orb-weaving spider Araneus ventricosus genome elucidates the spidroin gene catalogue.</title>
        <authorList>
            <person name="Kono N."/>
            <person name="Nakamura H."/>
            <person name="Ohtoshi R."/>
            <person name="Moran D.A.P."/>
            <person name="Shinohara A."/>
            <person name="Yoshida Y."/>
            <person name="Fujiwara M."/>
            <person name="Mori M."/>
            <person name="Tomita M."/>
            <person name="Arakawa K."/>
        </authorList>
    </citation>
    <scope>NUCLEOTIDE SEQUENCE [LARGE SCALE GENOMIC DNA]</scope>
</reference>
<feature type="transmembrane region" description="Helical" evidence="2">
    <location>
        <begin position="76"/>
        <end position="94"/>
    </location>
</feature>
<evidence type="ECO:0000256" key="1">
    <source>
        <dbReference type="SAM" id="MobiDB-lite"/>
    </source>
</evidence>
<name>A0A4Y2WMY3_ARAVE</name>
<evidence type="ECO:0000256" key="2">
    <source>
        <dbReference type="SAM" id="Phobius"/>
    </source>
</evidence>